<evidence type="ECO:0000256" key="8">
    <source>
        <dbReference type="ARBA" id="ARBA00023136"/>
    </source>
</evidence>
<evidence type="ECO:0000256" key="5">
    <source>
        <dbReference type="ARBA" id="ARBA00022729"/>
    </source>
</evidence>
<keyword evidence="2" id="KW-1003">Cell membrane</keyword>
<keyword evidence="8 14" id="KW-0472">Membrane</keyword>
<keyword evidence="5" id="KW-0732">Signal</keyword>
<dbReference type="UniPathway" id="UPA00029">
    <property type="reaction ID" value="UER00560"/>
</dbReference>
<comment type="similarity">
    <text evidence="11">Belongs to the acyltransferase CrtO family.</text>
</comment>
<evidence type="ECO:0000256" key="9">
    <source>
        <dbReference type="ARBA" id="ARBA00023315"/>
    </source>
</evidence>
<keyword evidence="9 15" id="KW-0012">Acyltransferase</keyword>
<evidence type="ECO:0000256" key="1">
    <source>
        <dbReference type="ARBA" id="ARBA00004162"/>
    </source>
</evidence>
<evidence type="ECO:0000256" key="6">
    <source>
        <dbReference type="ARBA" id="ARBA00022746"/>
    </source>
</evidence>
<evidence type="ECO:0000313" key="16">
    <source>
        <dbReference type="Proteomes" id="UP000044616"/>
    </source>
</evidence>
<keyword evidence="3 15" id="KW-0808">Transferase</keyword>
<dbReference type="Pfam" id="PF18927">
    <property type="entry name" value="CrtO"/>
    <property type="match status" value="1"/>
</dbReference>
<organism evidence="15 16">
    <name type="scientific">Staphylococcus schweitzeri</name>
    <dbReference type="NCBI Taxonomy" id="1654388"/>
    <lineage>
        <taxon>Bacteria</taxon>
        <taxon>Bacillati</taxon>
        <taxon>Bacillota</taxon>
        <taxon>Bacilli</taxon>
        <taxon>Bacillales</taxon>
        <taxon>Staphylococcaceae</taxon>
        <taxon>Staphylococcus</taxon>
    </lineage>
</organism>
<keyword evidence="6" id="KW-0125">Carotenoid biosynthesis</keyword>
<evidence type="ECO:0000256" key="4">
    <source>
        <dbReference type="ARBA" id="ARBA00022692"/>
    </source>
</evidence>
<accession>A0A077UW89</accession>
<proteinExistence type="inferred from homology"/>
<evidence type="ECO:0000256" key="2">
    <source>
        <dbReference type="ARBA" id="ARBA00022475"/>
    </source>
</evidence>
<evidence type="ECO:0000256" key="3">
    <source>
        <dbReference type="ARBA" id="ARBA00022679"/>
    </source>
</evidence>
<evidence type="ECO:0000256" key="14">
    <source>
        <dbReference type="SAM" id="Phobius"/>
    </source>
</evidence>
<gene>
    <name evidence="15" type="ORF">ERS140147_01467</name>
</gene>
<dbReference type="InterPro" id="IPR044021">
    <property type="entry name" value="CrtO"/>
</dbReference>
<dbReference type="AlphaFoldDB" id="A0A077UW89"/>
<reference evidence="15 16" key="1">
    <citation type="submission" date="2014-05" db="EMBL/GenBank/DDBJ databases">
        <authorList>
            <person name="Aslett A.Martin."/>
            <person name="De Silva Nishadi"/>
        </authorList>
    </citation>
    <scope>NUCLEOTIDE SEQUENCE [LARGE SCALE GENOMIC DNA]</scope>
</reference>
<dbReference type="GO" id="GO:0005886">
    <property type="term" value="C:plasma membrane"/>
    <property type="evidence" value="ECO:0007669"/>
    <property type="project" value="UniProtKB-SubCell"/>
</dbReference>
<evidence type="ECO:0000313" key="15">
    <source>
        <dbReference type="EMBL" id="CDR28335.1"/>
    </source>
</evidence>
<evidence type="ECO:0000256" key="11">
    <source>
        <dbReference type="ARBA" id="ARBA00023603"/>
    </source>
</evidence>
<dbReference type="GO" id="GO:0016746">
    <property type="term" value="F:acyltransferase activity"/>
    <property type="evidence" value="ECO:0007669"/>
    <property type="project" value="UniProtKB-KW"/>
</dbReference>
<dbReference type="EMBL" id="CCEH01000011">
    <property type="protein sequence ID" value="CDR28335.1"/>
    <property type="molecule type" value="Genomic_DNA"/>
</dbReference>
<evidence type="ECO:0000256" key="10">
    <source>
        <dbReference type="ARBA" id="ARBA00023588"/>
    </source>
</evidence>
<keyword evidence="7 14" id="KW-1133">Transmembrane helix</keyword>
<dbReference type="Proteomes" id="UP000044616">
    <property type="component" value="Unassembled WGS sequence"/>
</dbReference>
<comment type="function">
    <text evidence="13">Catalyzes the acylation of glycosyl-4,4'-diaponeurosporenoate, i.e. the esterification of glucose at the C6'' position with the carboxyl group of the C(15) fatty acid 12-methyltetradecanoic acid, to yield staphyloxanthin. This is the last step in the biosynthesis of this orange pigment, present in most staphylococci strains.</text>
</comment>
<dbReference type="GO" id="GO:0016117">
    <property type="term" value="P:carotenoid biosynthetic process"/>
    <property type="evidence" value="ECO:0007669"/>
    <property type="project" value="UniProtKB-KW"/>
</dbReference>
<accession>A0A3S5E7E5</accession>
<feature type="transmembrane region" description="Helical" evidence="14">
    <location>
        <begin position="123"/>
        <end position="142"/>
    </location>
</feature>
<keyword evidence="4 14" id="KW-0812">Transmembrane</keyword>
<evidence type="ECO:0000256" key="12">
    <source>
        <dbReference type="ARBA" id="ARBA00023667"/>
    </source>
</evidence>
<name>A0A077UW89_9STAP</name>
<protein>
    <recommendedName>
        <fullName evidence="12">Glycosyl-4,4'-diaponeurosporenoate acyltransferase</fullName>
    </recommendedName>
</protein>
<sequence length="165" mass="20126">MKILKKYIKIAVLCSMYWLIFQMSIANLGTKIPDKYFRQRHIIFKSFNFENDGQIWQHWFNVKSWKHKVLDGHQFNQNIYDQRHLMKINIYVVEKMIIETKRAELIHWISILPVIIFNKASRLVKYINIFYAIIVNVPIIIVQRYNRPRLTQLLRVLKQRGERHD</sequence>
<comment type="pathway">
    <text evidence="10">Carotenoid biosynthesis; staphyloxanthin biosynthesis; staphyloxanthin from farnesyl diphosphate: step 5/5.</text>
</comment>
<evidence type="ECO:0000256" key="7">
    <source>
        <dbReference type="ARBA" id="ARBA00022989"/>
    </source>
</evidence>
<evidence type="ECO:0000256" key="13">
    <source>
        <dbReference type="ARBA" id="ARBA00025324"/>
    </source>
</evidence>
<comment type="subcellular location">
    <subcellularLocation>
        <location evidence="1">Cell membrane</location>
        <topology evidence="1">Single-pass membrane protein</topology>
    </subcellularLocation>
</comment>